<proteinExistence type="inferred from homology"/>
<evidence type="ECO:0000256" key="1">
    <source>
        <dbReference type="ARBA" id="ARBA00010996"/>
    </source>
</evidence>
<keyword evidence="8" id="KW-1185">Reference proteome</keyword>
<keyword evidence="5" id="KW-0732">Signal</keyword>
<evidence type="ECO:0000256" key="2">
    <source>
        <dbReference type="ARBA" id="ARBA00023008"/>
    </source>
</evidence>
<gene>
    <name evidence="7" type="ORF">SAMN05192580_3079</name>
</gene>
<evidence type="ECO:0000256" key="3">
    <source>
        <dbReference type="PIRSR" id="PIRSR603782-1"/>
    </source>
</evidence>
<dbReference type="STRING" id="1166337.SAMN05192580_3079"/>
<comment type="similarity">
    <text evidence="1">Belongs to the SCO1/2 family.</text>
</comment>
<evidence type="ECO:0000259" key="6">
    <source>
        <dbReference type="PROSITE" id="PS51352"/>
    </source>
</evidence>
<dbReference type="FunFam" id="3.40.30.10:FF:000013">
    <property type="entry name" value="Blast:Protein SCO1 homolog, mitochondrial"/>
    <property type="match status" value="1"/>
</dbReference>
<dbReference type="PANTHER" id="PTHR12151">
    <property type="entry name" value="ELECTRON TRANSPORT PROTIN SCO1/SENC FAMILY MEMBER"/>
    <property type="match status" value="1"/>
</dbReference>
<dbReference type="CDD" id="cd02968">
    <property type="entry name" value="SCO"/>
    <property type="match status" value="1"/>
</dbReference>
<accession>A0A1I6LP82</accession>
<dbReference type="EMBL" id="FOZG01000002">
    <property type="protein sequence ID" value="SFS05286.1"/>
    <property type="molecule type" value="Genomic_DNA"/>
</dbReference>
<dbReference type="Gene3D" id="3.40.30.10">
    <property type="entry name" value="Glutaredoxin"/>
    <property type="match status" value="1"/>
</dbReference>
<feature type="binding site" evidence="3">
    <location>
        <position position="74"/>
    </location>
    <ligand>
        <name>Cu cation</name>
        <dbReference type="ChEBI" id="CHEBI:23378"/>
    </ligand>
</feature>
<reference evidence="7 8" key="1">
    <citation type="submission" date="2016-10" db="EMBL/GenBank/DDBJ databases">
        <authorList>
            <person name="de Groot N.N."/>
        </authorList>
    </citation>
    <scope>NUCLEOTIDE SEQUENCE [LARGE SCALE GENOMIC DNA]</scope>
    <source>
        <strain evidence="7 8">S5-249</strain>
    </source>
</reference>
<dbReference type="PANTHER" id="PTHR12151:SF25">
    <property type="entry name" value="LINALOOL DEHYDRATASE_ISOMERASE DOMAIN-CONTAINING PROTEIN"/>
    <property type="match status" value="1"/>
</dbReference>
<dbReference type="OrthoDB" id="9790194at2"/>
<feature type="chain" id="PRO_5011774128" evidence="5">
    <location>
        <begin position="29"/>
        <end position="202"/>
    </location>
</feature>
<dbReference type="GO" id="GO:0046872">
    <property type="term" value="F:metal ion binding"/>
    <property type="evidence" value="ECO:0007669"/>
    <property type="project" value="UniProtKB-KW"/>
</dbReference>
<evidence type="ECO:0000256" key="5">
    <source>
        <dbReference type="SAM" id="SignalP"/>
    </source>
</evidence>
<dbReference type="AlphaFoldDB" id="A0A1I6LP82"/>
<dbReference type="InterPro" id="IPR036249">
    <property type="entry name" value="Thioredoxin-like_sf"/>
</dbReference>
<dbReference type="Pfam" id="PF02630">
    <property type="entry name" value="SCO1-SenC"/>
    <property type="match status" value="1"/>
</dbReference>
<organism evidence="7 8">
    <name type="scientific">Sphingomonas jatrophae</name>
    <dbReference type="NCBI Taxonomy" id="1166337"/>
    <lineage>
        <taxon>Bacteria</taxon>
        <taxon>Pseudomonadati</taxon>
        <taxon>Pseudomonadota</taxon>
        <taxon>Alphaproteobacteria</taxon>
        <taxon>Sphingomonadales</taxon>
        <taxon>Sphingomonadaceae</taxon>
        <taxon>Sphingomonas</taxon>
    </lineage>
</organism>
<feature type="domain" description="Thioredoxin" evidence="6">
    <location>
        <begin position="36"/>
        <end position="202"/>
    </location>
</feature>
<feature type="disulfide bond" description="Redox-active" evidence="4">
    <location>
        <begin position="74"/>
        <end position="78"/>
    </location>
</feature>
<evidence type="ECO:0000313" key="8">
    <source>
        <dbReference type="Proteomes" id="UP000198824"/>
    </source>
</evidence>
<dbReference type="Proteomes" id="UP000198824">
    <property type="component" value="Unassembled WGS sequence"/>
</dbReference>
<feature type="signal peptide" evidence="5">
    <location>
        <begin position="1"/>
        <end position="28"/>
    </location>
</feature>
<evidence type="ECO:0000313" key="7">
    <source>
        <dbReference type="EMBL" id="SFS05286.1"/>
    </source>
</evidence>
<sequence length="202" mass="21200">MAASAMNKAPFLAALLPLALLVAGCDRAAPVEEAPLAGAKLGGPFALTDQDGRAVTDRSFAGRYRLVYFGYTYCPDVCPTSLQVLMGGYHQFAKASPDAAKKVVPILVTVDPERDTPAVMKQYVAAFGPELVGLTGTPAAIADAARRYGVSYGKRQDEGASGYLMDHVSAAILFGPAGEPIALVPQDGTRDQVAAELAKWVR</sequence>
<dbReference type="InterPro" id="IPR013766">
    <property type="entry name" value="Thioredoxin_domain"/>
</dbReference>
<keyword evidence="3" id="KW-0479">Metal-binding</keyword>
<protein>
    <submittedName>
        <fullName evidence="7">Protein SCO1/2</fullName>
    </submittedName>
</protein>
<keyword evidence="4" id="KW-1015">Disulfide bond</keyword>
<evidence type="ECO:0000256" key="4">
    <source>
        <dbReference type="PIRSR" id="PIRSR603782-2"/>
    </source>
</evidence>
<feature type="binding site" evidence="3">
    <location>
        <position position="78"/>
    </location>
    <ligand>
        <name>Cu cation</name>
        <dbReference type="ChEBI" id="CHEBI:23378"/>
    </ligand>
</feature>
<dbReference type="SUPFAM" id="SSF52833">
    <property type="entry name" value="Thioredoxin-like"/>
    <property type="match status" value="1"/>
</dbReference>
<feature type="binding site" evidence="3">
    <location>
        <position position="167"/>
    </location>
    <ligand>
        <name>Cu cation</name>
        <dbReference type="ChEBI" id="CHEBI:23378"/>
    </ligand>
</feature>
<dbReference type="PROSITE" id="PS51352">
    <property type="entry name" value="THIOREDOXIN_2"/>
    <property type="match status" value="1"/>
</dbReference>
<dbReference type="InterPro" id="IPR003782">
    <property type="entry name" value="SCO1/SenC"/>
</dbReference>
<name>A0A1I6LP82_9SPHN</name>
<keyword evidence="2 3" id="KW-0186">Copper</keyword>